<keyword evidence="14" id="KW-1185">Reference proteome</keyword>
<dbReference type="EC" id="3.2.1.15" evidence="2"/>
<evidence type="ECO:0000313" key="13">
    <source>
        <dbReference type="EMBL" id="KAF8427220.1"/>
    </source>
</evidence>
<dbReference type="Proteomes" id="UP001194468">
    <property type="component" value="Unassembled WGS sequence"/>
</dbReference>
<evidence type="ECO:0000256" key="9">
    <source>
        <dbReference type="ARBA" id="ARBA00034074"/>
    </source>
</evidence>
<protein>
    <recommendedName>
        <fullName evidence="2">endo-polygalacturonase</fullName>
        <ecNumber evidence="2">3.2.1.15</ecNumber>
    </recommendedName>
</protein>
<evidence type="ECO:0000256" key="2">
    <source>
        <dbReference type="ARBA" id="ARBA00012736"/>
    </source>
</evidence>
<comment type="caution">
    <text evidence="13">The sequence shown here is derived from an EMBL/GenBank/DDBJ whole genome shotgun (WGS) entry which is preliminary data.</text>
</comment>
<accession>A0AAD4BGH8</accession>
<feature type="signal peptide" evidence="12">
    <location>
        <begin position="1"/>
        <end position="23"/>
    </location>
</feature>
<dbReference type="AlphaFoldDB" id="A0AAD4BGH8"/>
<comment type="similarity">
    <text evidence="1 11">Belongs to the glycosyl hydrolase 28 family.</text>
</comment>
<keyword evidence="4" id="KW-0677">Repeat</keyword>
<dbReference type="Pfam" id="PF00295">
    <property type="entry name" value="Glyco_hydro_28"/>
    <property type="match status" value="1"/>
</dbReference>
<evidence type="ECO:0000256" key="12">
    <source>
        <dbReference type="SAM" id="SignalP"/>
    </source>
</evidence>
<keyword evidence="3 12" id="KW-0732">Signal</keyword>
<dbReference type="PANTHER" id="PTHR31884">
    <property type="entry name" value="POLYGALACTURONASE"/>
    <property type="match status" value="1"/>
</dbReference>
<dbReference type="GO" id="GO:0045490">
    <property type="term" value="P:pectin catabolic process"/>
    <property type="evidence" value="ECO:0007669"/>
    <property type="project" value="UniProtKB-ARBA"/>
</dbReference>
<evidence type="ECO:0000256" key="1">
    <source>
        <dbReference type="ARBA" id="ARBA00008834"/>
    </source>
</evidence>
<evidence type="ECO:0000256" key="8">
    <source>
        <dbReference type="ARBA" id="ARBA00023316"/>
    </source>
</evidence>
<dbReference type="PANTHER" id="PTHR31884:SF1">
    <property type="entry name" value="POLYGALACTURONASE"/>
    <property type="match status" value="1"/>
</dbReference>
<reference evidence="13" key="2">
    <citation type="journal article" date="2020" name="Nat. Commun.">
        <title>Large-scale genome sequencing of mycorrhizal fungi provides insights into the early evolution of symbiotic traits.</title>
        <authorList>
            <person name="Miyauchi S."/>
            <person name="Kiss E."/>
            <person name="Kuo A."/>
            <person name="Drula E."/>
            <person name="Kohler A."/>
            <person name="Sanchez-Garcia M."/>
            <person name="Morin E."/>
            <person name="Andreopoulos B."/>
            <person name="Barry K.W."/>
            <person name="Bonito G."/>
            <person name="Buee M."/>
            <person name="Carver A."/>
            <person name="Chen C."/>
            <person name="Cichocki N."/>
            <person name="Clum A."/>
            <person name="Culley D."/>
            <person name="Crous P.W."/>
            <person name="Fauchery L."/>
            <person name="Girlanda M."/>
            <person name="Hayes R.D."/>
            <person name="Keri Z."/>
            <person name="LaButti K."/>
            <person name="Lipzen A."/>
            <person name="Lombard V."/>
            <person name="Magnuson J."/>
            <person name="Maillard F."/>
            <person name="Murat C."/>
            <person name="Nolan M."/>
            <person name="Ohm R.A."/>
            <person name="Pangilinan J."/>
            <person name="Pereira M.F."/>
            <person name="Perotto S."/>
            <person name="Peter M."/>
            <person name="Pfister S."/>
            <person name="Riley R."/>
            <person name="Sitrit Y."/>
            <person name="Stielow J.B."/>
            <person name="Szollosi G."/>
            <person name="Zifcakova L."/>
            <person name="Stursova M."/>
            <person name="Spatafora J.W."/>
            <person name="Tedersoo L."/>
            <person name="Vaario L.M."/>
            <person name="Yamada A."/>
            <person name="Yan M."/>
            <person name="Wang P."/>
            <person name="Xu J."/>
            <person name="Bruns T."/>
            <person name="Baldrian P."/>
            <person name="Vilgalys R."/>
            <person name="Dunand C."/>
            <person name="Henrissat B."/>
            <person name="Grigoriev I.V."/>
            <person name="Hibbett D."/>
            <person name="Nagy L.G."/>
            <person name="Martin F.M."/>
        </authorList>
    </citation>
    <scope>NUCLEOTIDE SEQUENCE</scope>
    <source>
        <strain evidence="13">BED1</strain>
    </source>
</reference>
<gene>
    <name evidence="13" type="ORF">L210DRAFT_3565311</name>
</gene>
<evidence type="ECO:0000256" key="7">
    <source>
        <dbReference type="ARBA" id="ARBA00023295"/>
    </source>
</evidence>
<dbReference type="GO" id="GO:0071555">
    <property type="term" value="P:cell wall organization"/>
    <property type="evidence" value="ECO:0007669"/>
    <property type="project" value="UniProtKB-KW"/>
</dbReference>
<dbReference type="GO" id="GO:0005576">
    <property type="term" value="C:extracellular region"/>
    <property type="evidence" value="ECO:0007669"/>
    <property type="project" value="TreeGrafter"/>
</dbReference>
<dbReference type="InterPro" id="IPR000743">
    <property type="entry name" value="Glyco_hydro_28"/>
</dbReference>
<dbReference type="InterPro" id="IPR006626">
    <property type="entry name" value="PbH1"/>
</dbReference>
<dbReference type="PROSITE" id="PS00502">
    <property type="entry name" value="POLYGALACTURONASE"/>
    <property type="match status" value="1"/>
</dbReference>
<evidence type="ECO:0000256" key="5">
    <source>
        <dbReference type="ARBA" id="ARBA00022801"/>
    </source>
</evidence>
<proteinExistence type="inferred from homology"/>
<sequence length="372" mass="38762">MRSNHTKRFSLLAIASLSTLAKAAPQTRSSSCIGTISSLSDVGTAVQCTTVNIDAFTVPAGQTFNLDLLEGTTVNVLGEIQFGNLSWAGPLFEVKGTNVTFNGNGQIWDGGGPFYWDGLGTNGGVTKPRPMMKIEISGTLSDVHVVNAPAQCFSLTNPGPLVVSGIIVDDSQGNYPNANSDGLPAGHNTDGFDVSGNDLVVEKSVVINQDDCLAINRGRNIVFQDNYCNGGHGISIGSITSNVVVEGVVVRSNTVVNSQQAFRIKTDEVATNSSVSNVTYTDNVATNCTSYGVLITQSYPASLGTPGNGVIISDVDFYPGSTFLTATSNAVMVAVNCGEGSCIGTWNWSGLMTSGGMVGPMNNITVITGYTQ</sequence>
<dbReference type="GO" id="GO:0004650">
    <property type="term" value="F:polygalacturonase activity"/>
    <property type="evidence" value="ECO:0007669"/>
    <property type="project" value="UniProtKB-EC"/>
</dbReference>
<evidence type="ECO:0000256" key="4">
    <source>
        <dbReference type="ARBA" id="ARBA00022737"/>
    </source>
</evidence>
<keyword evidence="6" id="KW-1015">Disulfide bond</keyword>
<dbReference type="SUPFAM" id="SSF51126">
    <property type="entry name" value="Pectin lyase-like"/>
    <property type="match status" value="1"/>
</dbReference>
<keyword evidence="5 11" id="KW-0378">Hydrolase</keyword>
<evidence type="ECO:0000313" key="14">
    <source>
        <dbReference type="Proteomes" id="UP001194468"/>
    </source>
</evidence>
<keyword evidence="7 11" id="KW-0326">Glycosidase</keyword>
<feature type="chain" id="PRO_5042293845" description="endo-polygalacturonase" evidence="12">
    <location>
        <begin position="24"/>
        <end position="372"/>
    </location>
</feature>
<comment type="catalytic activity">
    <reaction evidence="9">
        <text>(1,4-alpha-D-galacturonosyl)n+m + H2O = (1,4-alpha-D-galacturonosyl)n + (1,4-alpha-D-galacturonosyl)m.</text>
        <dbReference type="EC" id="3.2.1.15"/>
    </reaction>
</comment>
<organism evidence="13 14">
    <name type="scientific">Boletus edulis BED1</name>
    <dbReference type="NCBI Taxonomy" id="1328754"/>
    <lineage>
        <taxon>Eukaryota</taxon>
        <taxon>Fungi</taxon>
        <taxon>Dikarya</taxon>
        <taxon>Basidiomycota</taxon>
        <taxon>Agaricomycotina</taxon>
        <taxon>Agaricomycetes</taxon>
        <taxon>Agaricomycetidae</taxon>
        <taxon>Boletales</taxon>
        <taxon>Boletineae</taxon>
        <taxon>Boletaceae</taxon>
        <taxon>Boletoideae</taxon>
        <taxon>Boletus</taxon>
    </lineage>
</organism>
<dbReference type="InterPro" id="IPR011050">
    <property type="entry name" value="Pectin_lyase_fold/virulence"/>
</dbReference>
<dbReference type="InterPro" id="IPR050434">
    <property type="entry name" value="Glycosyl_hydrlase_28"/>
</dbReference>
<evidence type="ECO:0000256" key="3">
    <source>
        <dbReference type="ARBA" id="ARBA00022729"/>
    </source>
</evidence>
<keyword evidence="8" id="KW-0961">Cell wall biogenesis/degradation</keyword>
<evidence type="ECO:0000256" key="10">
    <source>
        <dbReference type="PROSITE-ProRule" id="PRU10052"/>
    </source>
</evidence>
<dbReference type="SMART" id="SM00710">
    <property type="entry name" value="PbH1"/>
    <property type="match status" value="4"/>
</dbReference>
<name>A0AAD4BGH8_BOLED</name>
<evidence type="ECO:0000256" key="6">
    <source>
        <dbReference type="ARBA" id="ARBA00023157"/>
    </source>
</evidence>
<dbReference type="InterPro" id="IPR012334">
    <property type="entry name" value="Pectin_lyas_fold"/>
</dbReference>
<reference evidence="13" key="1">
    <citation type="submission" date="2019-10" db="EMBL/GenBank/DDBJ databases">
        <authorList>
            <consortium name="DOE Joint Genome Institute"/>
            <person name="Kuo A."/>
            <person name="Miyauchi S."/>
            <person name="Kiss E."/>
            <person name="Drula E."/>
            <person name="Kohler A."/>
            <person name="Sanchez-Garcia M."/>
            <person name="Andreopoulos B."/>
            <person name="Barry K.W."/>
            <person name="Bonito G."/>
            <person name="Buee M."/>
            <person name="Carver A."/>
            <person name="Chen C."/>
            <person name="Cichocki N."/>
            <person name="Clum A."/>
            <person name="Culley D."/>
            <person name="Crous P.W."/>
            <person name="Fauchery L."/>
            <person name="Girlanda M."/>
            <person name="Hayes R."/>
            <person name="Keri Z."/>
            <person name="LaButti K."/>
            <person name="Lipzen A."/>
            <person name="Lombard V."/>
            <person name="Magnuson J."/>
            <person name="Maillard F."/>
            <person name="Morin E."/>
            <person name="Murat C."/>
            <person name="Nolan M."/>
            <person name="Ohm R."/>
            <person name="Pangilinan J."/>
            <person name="Pereira M."/>
            <person name="Perotto S."/>
            <person name="Peter M."/>
            <person name="Riley R."/>
            <person name="Sitrit Y."/>
            <person name="Stielow B."/>
            <person name="Szollosi G."/>
            <person name="Zifcakova L."/>
            <person name="Stursova M."/>
            <person name="Spatafora J.W."/>
            <person name="Tedersoo L."/>
            <person name="Vaario L.-M."/>
            <person name="Yamada A."/>
            <person name="Yan M."/>
            <person name="Wang P."/>
            <person name="Xu J."/>
            <person name="Bruns T."/>
            <person name="Baldrian P."/>
            <person name="Vilgalys R."/>
            <person name="Henrissat B."/>
            <person name="Grigoriev I.V."/>
            <person name="Hibbett D."/>
            <person name="Nagy L.G."/>
            <person name="Martin F.M."/>
        </authorList>
    </citation>
    <scope>NUCLEOTIDE SEQUENCE</scope>
    <source>
        <strain evidence="13">BED1</strain>
    </source>
</reference>
<feature type="active site" evidence="10">
    <location>
        <position position="232"/>
    </location>
</feature>
<dbReference type="Gene3D" id="2.160.20.10">
    <property type="entry name" value="Single-stranded right-handed beta-helix, Pectin lyase-like"/>
    <property type="match status" value="1"/>
</dbReference>
<dbReference type="EMBL" id="WHUW01000080">
    <property type="protein sequence ID" value="KAF8427220.1"/>
    <property type="molecule type" value="Genomic_DNA"/>
</dbReference>
<evidence type="ECO:0000256" key="11">
    <source>
        <dbReference type="RuleBase" id="RU361169"/>
    </source>
</evidence>